<evidence type="ECO:0008006" key="4">
    <source>
        <dbReference type="Google" id="ProtNLM"/>
    </source>
</evidence>
<protein>
    <recommendedName>
        <fullName evidence="4">Solute carrier family 40 protein</fullName>
    </recommendedName>
</protein>
<dbReference type="AlphaFoldDB" id="A0CKB3"/>
<dbReference type="KEGG" id="ptm:GSPATT00000943001"/>
<proteinExistence type="predicted"/>
<dbReference type="Proteomes" id="UP000000600">
    <property type="component" value="Unassembled WGS sequence"/>
</dbReference>
<dbReference type="OrthoDB" id="422206at2759"/>
<keyword evidence="1" id="KW-0812">Transmembrane</keyword>
<dbReference type="InParanoid" id="A0CKB3"/>
<keyword evidence="1" id="KW-1133">Transmembrane helix</keyword>
<dbReference type="EMBL" id="CT868096">
    <property type="protein sequence ID" value="CAK71230.1"/>
    <property type="molecule type" value="Genomic_DNA"/>
</dbReference>
<dbReference type="RefSeq" id="XP_001438627.1">
    <property type="nucleotide sequence ID" value="XM_001438590.1"/>
</dbReference>
<gene>
    <name evidence="2" type="ORF">GSPATT00000943001</name>
</gene>
<feature type="transmembrane region" description="Helical" evidence="1">
    <location>
        <begin position="6"/>
        <end position="26"/>
    </location>
</feature>
<name>A0CKB3_PARTE</name>
<keyword evidence="3" id="KW-1185">Reference proteome</keyword>
<organism evidence="2 3">
    <name type="scientific">Paramecium tetraurelia</name>
    <dbReference type="NCBI Taxonomy" id="5888"/>
    <lineage>
        <taxon>Eukaryota</taxon>
        <taxon>Sar</taxon>
        <taxon>Alveolata</taxon>
        <taxon>Ciliophora</taxon>
        <taxon>Intramacronucleata</taxon>
        <taxon>Oligohymenophorea</taxon>
        <taxon>Peniculida</taxon>
        <taxon>Parameciidae</taxon>
        <taxon>Paramecium</taxon>
    </lineage>
</organism>
<reference evidence="2 3" key="1">
    <citation type="journal article" date="2006" name="Nature">
        <title>Global trends of whole-genome duplications revealed by the ciliate Paramecium tetraurelia.</title>
        <authorList>
            <consortium name="Genoscope"/>
            <person name="Aury J.-M."/>
            <person name="Jaillon O."/>
            <person name="Duret L."/>
            <person name="Noel B."/>
            <person name="Jubin C."/>
            <person name="Porcel B.M."/>
            <person name="Segurens B."/>
            <person name="Daubin V."/>
            <person name="Anthouard V."/>
            <person name="Aiach N."/>
            <person name="Arnaiz O."/>
            <person name="Billaut A."/>
            <person name="Beisson J."/>
            <person name="Blanc I."/>
            <person name="Bouhouche K."/>
            <person name="Camara F."/>
            <person name="Duharcourt S."/>
            <person name="Guigo R."/>
            <person name="Gogendeau D."/>
            <person name="Katinka M."/>
            <person name="Keller A.-M."/>
            <person name="Kissmehl R."/>
            <person name="Klotz C."/>
            <person name="Koll F."/>
            <person name="Le Moue A."/>
            <person name="Lepere C."/>
            <person name="Malinsky S."/>
            <person name="Nowacki M."/>
            <person name="Nowak J.K."/>
            <person name="Plattner H."/>
            <person name="Poulain J."/>
            <person name="Ruiz F."/>
            <person name="Serrano V."/>
            <person name="Zagulski M."/>
            <person name="Dessen P."/>
            <person name="Betermier M."/>
            <person name="Weissenbach J."/>
            <person name="Scarpelli C."/>
            <person name="Schachter V."/>
            <person name="Sperling L."/>
            <person name="Meyer E."/>
            <person name="Cohen J."/>
            <person name="Wincker P."/>
        </authorList>
    </citation>
    <scope>NUCLEOTIDE SEQUENCE [LARGE SCALE GENOMIC DNA]</scope>
    <source>
        <strain evidence="2 3">Stock d4-2</strain>
    </source>
</reference>
<evidence type="ECO:0000313" key="2">
    <source>
        <dbReference type="EMBL" id="CAK71230.1"/>
    </source>
</evidence>
<dbReference type="HOGENOM" id="CLU_2202132_0_0_1"/>
<evidence type="ECO:0000256" key="1">
    <source>
        <dbReference type="SAM" id="Phobius"/>
    </source>
</evidence>
<evidence type="ECO:0000313" key="3">
    <source>
        <dbReference type="Proteomes" id="UP000000600"/>
    </source>
</evidence>
<accession>A0CKB3</accession>
<sequence length="108" mass="11940">MVIIAFVFNASSGVSIRILLTILGDFQINVHPTVQQIELGRALIESLMFLLFASVIVASNPDFILLTISFAFILGTTTYFTLQMAYFIPPFDHSLKDQSNLVLVCVIA</sequence>
<dbReference type="GeneID" id="5024412"/>
<keyword evidence="1" id="KW-0472">Membrane</keyword>
<feature type="transmembrane region" description="Helical" evidence="1">
    <location>
        <begin position="63"/>
        <end position="88"/>
    </location>
</feature>
<feature type="transmembrane region" description="Helical" evidence="1">
    <location>
        <begin position="38"/>
        <end position="57"/>
    </location>
</feature>